<dbReference type="InterPro" id="IPR011766">
    <property type="entry name" value="TPP_enzyme_TPP-bd"/>
</dbReference>
<dbReference type="GO" id="GO:0030976">
    <property type="term" value="F:thiamine pyrophosphate binding"/>
    <property type="evidence" value="ECO:0007669"/>
    <property type="project" value="InterPro"/>
</dbReference>
<dbReference type="InterPro" id="IPR011896">
    <property type="entry name" value="OFOB"/>
</dbReference>
<name>A0AAN1SYY7_9PROT</name>
<evidence type="ECO:0000256" key="4">
    <source>
        <dbReference type="ARBA" id="ARBA00022723"/>
    </source>
</evidence>
<dbReference type="EMBL" id="AP019536">
    <property type="protein sequence ID" value="BBI99673.1"/>
    <property type="molecule type" value="Genomic_DNA"/>
</dbReference>
<keyword evidence="6" id="KW-0560">Oxidoreductase</keyword>
<dbReference type="InterPro" id="IPR032686">
    <property type="entry name" value="PFO_beta_C"/>
</dbReference>
<sequence>MSNAQTHLHKVELLPKDYKTDTKPFWCPGCGDHGVLTGIYRALTELGVDPNYLVNISGIGCSSRLPYFVRSYKMHTLHGRAGPVATGVQLARPDLAILVNGGDGDGFSIGGGHMPHLARKNINMTYVLMDNRIYGLTKGQVSPTSQRKMKAYTTPYGGVEEPLDPVLYMLTYGASFVAQTLATNVKMTAQLIKEGMEHKGFSFISVMSHCPTFNAIDDAKFFKESAEELQENHDVSDIDAAMHAVNMAHKNGRIPVGLLFREERPTLDERMAELVKQVGGSPDYDLRKIIDLARP</sequence>
<keyword evidence="13" id="KW-1185">Reference proteome</keyword>
<gene>
    <name evidence="12" type="ORF">FGKAn22_13660</name>
</gene>
<accession>A0AAN1SYY7</accession>
<dbReference type="KEGG" id="fku:FGKAn22_13660"/>
<feature type="domain" description="Thiamine pyrophosphate enzyme TPP-binding" evidence="10">
    <location>
        <begin position="59"/>
        <end position="206"/>
    </location>
</feature>
<evidence type="ECO:0000259" key="11">
    <source>
        <dbReference type="Pfam" id="PF12367"/>
    </source>
</evidence>
<dbReference type="InterPro" id="IPR051457">
    <property type="entry name" value="2-oxoacid:Fd_oxidoreductase"/>
</dbReference>
<keyword evidence="5" id="KW-0460">Magnesium</keyword>
<comment type="cofactor">
    <cofactor evidence="1">
        <name>Mg(2+)</name>
        <dbReference type="ChEBI" id="CHEBI:18420"/>
    </cofactor>
</comment>
<keyword evidence="7" id="KW-0408">Iron</keyword>
<evidence type="ECO:0000256" key="3">
    <source>
        <dbReference type="ARBA" id="ARBA00001966"/>
    </source>
</evidence>
<evidence type="ECO:0000256" key="8">
    <source>
        <dbReference type="ARBA" id="ARBA00023014"/>
    </source>
</evidence>
<proteinExistence type="predicted"/>
<evidence type="ECO:0000313" key="13">
    <source>
        <dbReference type="Proteomes" id="UP001319121"/>
    </source>
</evidence>
<dbReference type="Pfam" id="PF02775">
    <property type="entry name" value="TPP_enzyme_C"/>
    <property type="match status" value="1"/>
</dbReference>
<keyword evidence="9" id="KW-0786">Thiamine pyrophosphate</keyword>
<dbReference type="PANTHER" id="PTHR48084:SF4">
    <property type="entry name" value="2-OXOGLUTARATE OXIDOREDUCTASE SUBUNIT KORB"/>
    <property type="match status" value="1"/>
</dbReference>
<dbReference type="RefSeq" id="WP_212784913.1">
    <property type="nucleotide sequence ID" value="NZ_AP019536.1"/>
</dbReference>
<organism evidence="12 13">
    <name type="scientific">Ferrigenium kumadai</name>
    <dbReference type="NCBI Taxonomy" id="1682490"/>
    <lineage>
        <taxon>Bacteria</taxon>
        <taxon>Pseudomonadati</taxon>
        <taxon>Pseudomonadota</taxon>
        <taxon>Betaproteobacteria</taxon>
        <taxon>Nitrosomonadales</taxon>
        <taxon>Gallionellaceae</taxon>
        <taxon>Ferrigenium</taxon>
    </lineage>
</organism>
<dbReference type="Pfam" id="PF12367">
    <property type="entry name" value="PFO_beta_C"/>
    <property type="match status" value="1"/>
</dbReference>
<dbReference type="GO" id="GO:0046872">
    <property type="term" value="F:metal ion binding"/>
    <property type="evidence" value="ECO:0007669"/>
    <property type="project" value="UniProtKB-KW"/>
</dbReference>
<keyword evidence="4" id="KW-0479">Metal-binding</keyword>
<evidence type="ECO:0000256" key="5">
    <source>
        <dbReference type="ARBA" id="ARBA00022842"/>
    </source>
</evidence>
<evidence type="ECO:0000256" key="7">
    <source>
        <dbReference type="ARBA" id="ARBA00023004"/>
    </source>
</evidence>
<comment type="cofactor">
    <cofactor evidence="2">
        <name>thiamine diphosphate</name>
        <dbReference type="ChEBI" id="CHEBI:58937"/>
    </cofactor>
</comment>
<evidence type="ECO:0000256" key="6">
    <source>
        <dbReference type="ARBA" id="ARBA00023002"/>
    </source>
</evidence>
<dbReference type="GO" id="GO:0016625">
    <property type="term" value="F:oxidoreductase activity, acting on the aldehyde or oxo group of donors, iron-sulfur protein as acceptor"/>
    <property type="evidence" value="ECO:0007669"/>
    <property type="project" value="UniProtKB-ARBA"/>
</dbReference>
<dbReference type="GO" id="GO:0044281">
    <property type="term" value="P:small molecule metabolic process"/>
    <property type="evidence" value="ECO:0007669"/>
    <property type="project" value="UniProtKB-ARBA"/>
</dbReference>
<dbReference type="Proteomes" id="UP001319121">
    <property type="component" value="Chromosome"/>
</dbReference>
<evidence type="ECO:0000256" key="1">
    <source>
        <dbReference type="ARBA" id="ARBA00001946"/>
    </source>
</evidence>
<dbReference type="SUPFAM" id="SSF52518">
    <property type="entry name" value="Thiamin diphosphate-binding fold (THDP-binding)"/>
    <property type="match status" value="1"/>
</dbReference>
<dbReference type="CDD" id="cd03375">
    <property type="entry name" value="TPP_OGFOR"/>
    <property type="match status" value="1"/>
</dbReference>
<dbReference type="AlphaFoldDB" id="A0AAN1SYY7"/>
<evidence type="ECO:0000313" key="12">
    <source>
        <dbReference type="EMBL" id="BBI99673.1"/>
    </source>
</evidence>
<comment type="cofactor">
    <cofactor evidence="3">
        <name>[4Fe-4S] cluster</name>
        <dbReference type="ChEBI" id="CHEBI:49883"/>
    </cofactor>
</comment>
<feature type="domain" description="Pyruvate ferredoxin oxidoreductase beta subunit C-terminal" evidence="11">
    <location>
        <begin position="210"/>
        <end position="274"/>
    </location>
</feature>
<dbReference type="InterPro" id="IPR029061">
    <property type="entry name" value="THDP-binding"/>
</dbReference>
<protein>
    <submittedName>
        <fullName evidence="12">2-oxoglutarate synthase</fullName>
    </submittedName>
</protein>
<keyword evidence="8" id="KW-0411">Iron-sulfur</keyword>
<evidence type="ECO:0000256" key="2">
    <source>
        <dbReference type="ARBA" id="ARBA00001964"/>
    </source>
</evidence>
<dbReference type="GO" id="GO:0051536">
    <property type="term" value="F:iron-sulfur cluster binding"/>
    <property type="evidence" value="ECO:0007669"/>
    <property type="project" value="UniProtKB-KW"/>
</dbReference>
<evidence type="ECO:0000256" key="9">
    <source>
        <dbReference type="ARBA" id="ARBA00023052"/>
    </source>
</evidence>
<reference evidence="12 13" key="1">
    <citation type="submission" date="2019-03" db="EMBL/GenBank/DDBJ databases">
        <title>Complete genome sequence of Ferrigenium kumadai strain An22, a microaerophilic iron-oxidizing bacterium isolated from a paddy field soil.</title>
        <authorList>
            <person name="Watanabe T."/>
            <person name="Asakawa S."/>
        </authorList>
    </citation>
    <scope>NUCLEOTIDE SEQUENCE [LARGE SCALE GENOMIC DNA]</scope>
    <source>
        <strain evidence="12 13">An22</strain>
    </source>
</reference>
<dbReference type="PANTHER" id="PTHR48084">
    <property type="entry name" value="2-OXOGLUTARATE OXIDOREDUCTASE SUBUNIT KORB-RELATED"/>
    <property type="match status" value="1"/>
</dbReference>
<evidence type="ECO:0000259" key="10">
    <source>
        <dbReference type="Pfam" id="PF02775"/>
    </source>
</evidence>
<dbReference type="NCBIfam" id="TIGR02177">
    <property type="entry name" value="PorB_KorB"/>
    <property type="match status" value="1"/>
</dbReference>
<dbReference type="Gene3D" id="3.40.50.970">
    <property type="match status" value="1"/>
</dbReference>
<dbReference type="GO" id="GO:0045333">
    <property type="term" value="P:cellular respiration"/>
    <property type="evidence" value="ECO:0007669"/>
    <property type="project" value="UniProtKB-ARBA"/>
</dbReference>